<dbReference type="PANTHER" id="PTHR35333">
    <property type="entry name" value="BETA-LACTAMASE"/>
    <property type="match status" value="1"/>
</dbReference>
<sequence length="253" mass="27398">METQHGARVGVFAHNLATKQTVRHRADERFPVCSLFKTLAAAAVLRDLDRAGEVLSKRVHYTADDLVDGSKQTEAHLAEGMTVAELANVAIRFSDNTAGNLLLRELGGPTAITRFARSVGDRATRLDRWETELNSAEPWRITDTTTPYAIGRTYACLVLGDVLNRPDRELLTHWLLTNTTSGNRFRLALPPTWTIADKTGAGSYGTNNNVGVAWTQDGTPLVLAVQTTKPDQDAAADHPLVAETAAVLADALG</sequence>
<dbReference type="GO" id="GO:0008800">
    <property type="term" value="F:beta-lactamase activity"/>
    <property type="evidence" value="ECO:0007669"/>
    <property type="project" value="UniProtKB-EC"/>
</dbReference>
<dbReference type="PRINTS" id="PR00118">
    <property type="entry name" value="BLACTAMASEA"/>
</dbReference>
<protein>
    <submittedName>
        <fullName evidence="2">Beta-lactamase class A</fullName>
        <ecNumber evidence="2">3.5.2.6</ecNumber>
    </submittedName>
</protein>
<dbReference type="SUPFAM" id="SSF56601">
    <property type="entry name" value="beta-lactamase/transpeptidase-like"/>
    <property type="match status" value="1"/>
</dbReference>
<feature type="domain" description="Beta-lactamase class A catalytic" evidence="1">
    <location>
        <begin position="10"/>
        <end position="226"/>
    </location>
</feature>
<evidence type="ECO:0000313" key="2">
    <source>
        <dbReference type="EMBL" id="MDQ0931026.1"/>
    </source>
</evidence>
<comment type="caution">
    <text evidence="2">The sequence shown here is derived from an EMBL/GenBank/DDBJ whole genome shotgun (WGS) entry which is preliminary data.</text>
</comment>
<dbReference type="InterPro" id="IPR000871">
    <property type="entry name" value="Beta-lactam_class-A"/>
</dbReference>
<accession>A0ABU0RGD1</accession>
<keyword evidence="2" id="KW-0378">Hydrolase</keyword>
<dbReference type="Pfam" id="PF13354">
    <property type="entry name" value="Beta-lactamase2"/>
    <property type="match status" value="1"/>
</dbReference>
<dbReference type="EC" id="3.5.2.6" evidence="2"/>
<proteinExistence type="predicted"/>
<dbReference type="Gene3D" id="3.40.710.10">
    <property type="entry name" value="DD-peptidase/beta-lactamase superfamily"/>
    <property type="match status" value="1"/>
</dbReference>
<dbReference type="Proteomes" id="UP001223072">
    <property type="component" value="Unassembled WGS sequence"/>
</dbReference>
<dbReference type="InterPro" id="IPR045155">
    <property type="entry name" value="Beta-lactam_cat"/>
</dbReference>
<dbReference type="NCBIfam" id="NF033103">
    <property type="entry name" value="bla_class_A"/>
    <property type="match status" value="1"/>
</dbReference>
<name>A0ABU0RGD1_9ACTN</name>
<dbReference type="PANTHER" id="PTHR35333:SF3">
    <property type="entry name" value="BETA-LACTAMASE-TYPE TRANSPEPTIDASE FOLD CONTAINING PROTEIN"/>
    <property type="match status" value="1"/>
</dbReference>
<keyword evidence="3" id="KW-1185">Reference proteome</keyword>
<dbReference type="InterPro" id="IPR012338">
    <property type="entry name" value="Beta-lactam/transpept-like"/>
</dbReference>
<evidence type="ECO:0000313" key="3">
    <source>
        <dbReference type="Proteomes" id="UP001223072"/>
    </source>
</evidence>
<reference evidence="2 3" key="1">
    <citation type="submission" date="2023-07" db="EMBL/GenBank/DDBJ databases">
        <title>Comparative genomics of wheat-associated soil bacteria to identify genetic determinants of phenazine resistance.</title>
        <authorList>
            <person name="Mouncey N."/>
        </authorList>
    </citation>
    <scope>NUCLEOTIDE SEQUENCE [LARGE SCALE GENOMIC DNA]</scope>
    <source>
        <strain evidence="2 3">W2I16</strain>
    </source>
</reference>
<evidence type="ECO:0000259" key="1">
    <source>
        <dbReference type="Pfam" id="PF13354"/>
    </source>
</evidence>
<organism evidence="2 3">
    <name type="scientific">Streptomyces turgidiscabies</name>
    <dbReference type="NCBI Taxonomy" id="85558"/>
    <lineage>
        <taxon>Bacteria</taxon>
        <taxon>Bacillati</taxon>
        <taxon>Actinomycetota</taxon>
        <taxon>Actinomycetes</taxon>
        <taxon>Kitasatosporales</taxon>
        <taxon>Streptomycetaceae</taxon>
        <taxon>Streptomyces</taxon>
    </lineage>
</organism>
<gene>
    <name evidence="2" type="ORF">QFZ49_000933</name>
</gene>
<dbReference type="EMBL" id="JAUSZS010000002">
    <property type="protein sequence ID" value="MDQ0931026.1"/>
    <property type="molecule type" value="Genomic_DNA"/>
</dbReference>